<dbReference type="RefSeq" id="WP_126781919.1">
    <property type="nucleotide sequence ID" value="NZ_NGJU01000023.1"/>
</dbReference>
<sequence length="371" mass="41941">MGTLISNYYLKIIKDKANGILIGLLFVSLLFPLFFYNHYDPMFRRYFFEENLRMKEEVVHSLEEESEVHYHETSLKYLREVLTAMNRGDQEGELIAELNLEKTYLEETLAGRFIGLTVSELEKNIAYLSYLVDEGIERVHPSQPYPPASNYWGELFLSSQQVLTFLMINALLFSNLFTSDKRHHDHELTHISPVPLWKSLVASLFANFSFIFASWFVVISLATLIAVSLNGLGAVNYPVAILRGGDEVSVISVSSFVMQNLLFVCCWLLLLGSLSFLLSLVSSNFMLNLVGSIVILTSNQYTWLRGLIPQGFQANTPFFYVDFSNVIIGGTEIVPLPLGNLTVTRGVSVLLGYSLCVLLISVAVVKYRKRL</sequence>
<feature type="transmembrane region" description="Helical" evidence="1">
    <location>
        <begin position="199"/>
        <end position="229"/>
    </location>
</feature>
<feature type="transmembrane region" description="Helical" evidence="1">
    <location>
        <begin position="20"/>
        <end position="39"/>
    </location>
</feature>
<gene>
    <name evidence="2" type="ORF">CBF35_13230</name>
</gene>
<feature type="transmembrane region" description="Helical" evidence="1">
    <location>
        <begin position="249"/>
        <end position="270"/>
    </location>
</feature>
<dbReference type="Proteomes" id="UP000287239">
    <property type="component" value="Unassembled WGS sequence"/>
</dbReference>
<keyword evidence="1" id="KW-0472">Membrane</keyword>
<evidence type="ECO:0000313" key="2">
    <source>
        <dbReference type="EMBL" id="RST92409.1"/>
    </source>
</evidence>
<comment type="caution">
    <text evidence="2">The sequence shown here is derived from an EMBL/GenBank/DDBJ whole genome shotgun (WGS) entry which is preliminary data.</text>
</comment>
<evidence type="ECO:0000256" key="1">
    <source>
        <dbReference type="SAM" id="Phobius"/>
    </source>
</evidence>
<name>A0A429ZFG8_9ENTE</name>
<organism evidence="2 3">
    <name type="scientific">Vagococcus salmoninarum</name>
    <dbReference type="NCBI Taxonomy" id="2739"/>
    <lineage>
        <taxon>Bacteria</taxon>
        <taxon>Bacillati</taxon>
        <taxon>Bacillota</taxon>
        <taxon>Bacilli</taxon>
        <taxon>Lactobacillales</taxon>
        <taxon>Enterococcaceae</taxon>
        <taxon>Vagococcus</taxon>
    </lineage>
</organism>
<evidence type="ECO:0000313" key="3">
    <source>
        <dbReference type="Proteomes" id="UP000287239"/>
    </source>
</evidence>
<feature type="transmembrane region" description="Helical" evidence="1">
    <location>
        <begin position="277"/>
        <end position="297"/>
    </location>
</feature>
<keyword evidence="1" id="KW-0812">Transmembrane</keyword>
<proteinExistence type="predicted"/>
<keyword evidence="3" id="KW-1185">Reference proteome</keyword>
<reference evidence="2 3" key="1">
    <citation type="submission" date="2017-05" db="EMBL/GenBank/DDBJ databases">
        <title>Vagococcus spp. assemblies.</title>
        <authorList>
            <person name="Gulvik C.A."/>
        </authorList>
    </citation>
    <scope>NUCLEOTIDE SEQUENCE [LARGE SCALE GENOMIC DNA]</scope>
    <source>
        <strain evidence="2 3">NCFB 2777</strain>
    </source>
</reference>
<feature type="transmembrane region" description="Helical" evidence="1">
    <location>
        <begin position="346"/>
        <end position="365"/>
    </location>
</feature>
<protein>
    <submittedName>
        <fullName evidence="2">Uncharacterized protein</fullName>
    </submittedName>
</protein>
<accession>A0A429ZFG8</accession>
<keyword evidence="1" id="KW-1133">Transmembrane helix</keyword>
<dbReference type="AlphaFoldDB" id="A0A429ZFG8"/>
<dbReference type="GeneID" id="98569308"/>
<dbReference type="EMBL" id="NGJU01000023">
    <property type="protein sequence ID" value="RST92409.1"/>
    <property type="molecule type" value="Genomic_DNA"/>
</dbReference>